<comment type="caution">
    <text evidence="2">The sequence shown here is derived from an EMBL/GenBank/DDBJ whole genome shotgun (WGS) entry which is preliminary data.</text>
</comment>
<gene>
    <name evidence="2" type="ORF">ALEPTO_LOCUS2259</name>
</gene>
<reference evidence="2" key="1">
    <citation type="submission" date="2021-06" db="EMBL/GenBank/DDBJ databases">
        <authorList>
            <person name="Kallberg Y."/>
            <person name="Tangrot J."/>
            <person name="Rosling A."/>
        </authorList>
    </citation>
    <scope>NUCLEOTIDE SEQUENCE</scope>
    <source>
        <strain evidence="2">FL130A</strain>
    </source>
</reference>
<evidence type="ECO:0000256" key="1">
    <source>
        <dbReference type="SAM" id="MobiDB-lite"/>
    </source>
</evidence>
<evidence type="ECO:0000313" key="2">
    <source>
        <dbReference type="EMBL" id="CAG8476339.1"/>
    </source>
</evidence>
<accession>A0A9N8W8Y7</accession>
<keyword evidence="3" id="KW-1185">Reference proteome</keyword>
<sequence length="109" mass="12776">MPLAEKLSTRRVETDGDIIIDQLNQCRKLLQEMQARIYDLVLELLKLRFRIDTQEPIPELNNEELEVDLCYFSVISTFLDDPNPSESKNIFQSPVVARNKKHDQSDRRS</sequence>
<dbReference type="OrthoDB" id="2421414at2759"/>
<dbReference type="Proteomes" id="UP000789508">
    <property type="component" value="Unassembled WGS sequence"/>
</dbReference>
<proteinExistence type="predicted"/>
<dbReference type="AlphaFoldDB" id="A0A9N8W8Y7"/>
<organism evidence="2 3">
    <name type="scientific">Ambispora leptoticha</name>
    <dbReference type="NCBI Taxonomy" id="144679"/>
    <lineage>
        <taxon>Eukaryota</taxon>
        <taxon>Fungi</taxon>
        <taxon>Fungi incertae sedis</taxon>
        <taxon>Mucoromycota</taxon>
        <taxon>Glomeromycotina</taxon>
        <taxon>Glomeromycetes</taxon>
        <taxon>Archaeosporales</taxon>
        <taxon>Ambisporaceae</taxon>
        <taxon>Ambispora</taxon>
    </lineage>
</organism>
<name>A0A9N8W8Y7_9GLOM</name>
<dbReference type="EMBL" id="CAJVPS010000319">
    <property type="protein sequence ID" value="CAG8476339.1"/>
    <property type="molecule type" value="Genomic_DNA"/>
</dbReference>
<feature type="region of interest" description="Disordered" evidence="1">
    <location>
        <begin position="81"/>
        <end position="109"/>
    </location>
</feature>
<evidence type="ECO:0000313" key="3">
    <source>
        <dbReference type="Proteomes" id="UP000789508"/>
    </source>
</evidence>
<protein>
    <submittedName>
        <fullName evidence="2">7753_t:CDS:1</fullName>
    </submittedName>
</protein>